<organism evidence="9 10">
    <name type="scientific">Dromaius novaehollandiae</name>
    <name type="common">Emu</name>
    <dbReference type="NCBI Taxonomy" id="8790"/>
    <lineage>
        <taxon>Eukaryota</taxon>
        <taxon>Metazoa</taxon>
        <taxon>Chordata</taxon>
        <taxon>Craniata</taxon>
        <taxon>Vertebrata</taxon>
        <taxon>Euteleostomi</taxon>
        <taxon>Archelosauria</taxon>
        <taxon>Archosauria</taxon>
        <taxon>Dinosauria</taxon>
        <taxon>Saurischia</taxon>
        <taxon>Theropoda</taxon>
        <taxon>Coelurosauria</taxon>
        <taxon>Aves</taxon>
        <taxon>Palaeognathae</taxon>
        <taxon>Casuariiformes</taxon>
        <taxon>Dromaiidae</taxon>
        <taxon>Dromaius</taxon>
    </lineage>
</organism>
<reference evidence="9" key="2">
    <citation type="submission" date="2025-09" db="UniProtKB">
        <authorList>
            <consortium name="Ensembl"/>
        </authorList>
    </citation>
    <scope>IDENTIFICATION</scope>
</reference>
<comment type="subcellular location">
    <subcellularLocation>
        <location evidence="1">Nucleus</location>
    </subcellularLocation>
</comment>
<keyword evidence="5" id="KW-0539">Nucleus</keyword>
<feature type="domain" description="PP1-binding" evidence="8">
    <location>
        <begin position="325"/>
        <end position="373"/>
    </location>
</feature>
<feature type="region of interest" description="Disordered" evidence="7">
    <location>
        <begin position="438"/>
        <end position="474"/>
    </location>
</feature>
<dbReference type="Proteomes" id="UP000694423">
    <property type="component" value="Unplaced"/>
</dbReference>
<evidence type="ECO:0000256" key="1">
    <source>
        <dbReference type="ARBA" id="ARBA00004123"/>
    </source>
</evidence>
<dbReference type="GO" id="GO:0051983">
    <property type="term" value="P:regulation of chromosome segregation"/>
    <property type="evidence" value="ECO:0007669"/>
    <property type="project" value="TreeGrafter"/>
</dbReference>
<dbReference type="AlphaFoldDB" id="A0A8C4JS49"/>
<reference evidence="9" key="1">
    <citation type="submission" date="2025-08" db="UniProtKB">
        <authorList>
            <consortium name="Ensembl"/>
        </authorList>
    </citation>
    <scope>IDENTIFICATION</scope>
</reference>
<evidence type="ECO:0000259" key="8">
    <source>
        <dbReference type="Pfam" id="PF15276"/>
    </source>
</evidence>
<gene>
    <name evidence="9" type="primary">CDCA2</name>
</gene>
<dbReference type="PANTHER" id="PTHR21603:SF16">
    <property type="entry name" value="CELL DIVISION CYCLE-ASSOCIATED PROTEIN 2"/>
    <property type="match status" value="1"/>
</dbReference>
<evidence type="ECO:0000256" key="6">
    <source>
        <dbReference type="ARBA" id="ARBA00023306"/>
    </source>
</evidence>
<keyword evidence="10" id="KW-1185">Reference proteome</keyword>
<dbReference type="Ensembl" id="ENSDNVT00000015032.1">
    <property type="protein sequence ID" value="ENSDNVP00000012478.1"/>
    <property type="gene ID" value="ENSDNVG00000008816.1"/>
</dbReference>
<keyword evidence="4" id="KW-0832">Ubl conjugation</keyword>
<sequence>MLFQVPLQKPMSKYTKDPEKESYHNCKDVVNYQLTECFVDTLNRDTFSESTLPLSNKENFSKTRPVSLGSESYLTPSRDKAEENSDCGISEKLRRKPVDFATITIAEFGITPESFTKQSIEKSSTLLKFRRRSTIGARGSPENNTLIRYLAQQRRNRQKELFTQASPCNYQNAGSLRDKIRAFQTSFQSVQEDEGKIGFSGLSQVADPSQEAGYSQNKVPFTKERNQYQWSEKLMSVYSGDDSKQNFTNSDKADTKICSTWSSRQDVIVTEPAAAGSKKPICEQQNALEFSEADLIKDTLETSCDFSPDCVTKESRSNVTSDLSRKKVIFAEELSLETFDETKPPITPLQTGNVLLNEHIQSGSRLRSVLKKTPGKQIMDGVKVSDNPVDRRGGECLKVCSTTNFCELLQAEETEEHSCEKRQKKKVTFGEDLSPEIFDKTLPANTPLRKGATPVRHPGSQSNSPFTRSSLTEELSQPNFDCSDECVEPLQELVEDYVGAENFLSVENMEETDRSFMRRTRSCTKRKYSNISEGTDFIISKAASAKNTNNAKNPRKNKFQRQKNITTSAAKKTPRVKHTSYGKRRRKKKVKKSLYGEREMASKKPLLSPIPEIPEVFSSASSPNTPIQMQDKHKTNAVFPDNSKSRNAYEDVQQKKVVERMKGKNIHAIHSCPDSKDILEASSSNDAVFQTSDGDPKSVSSTDYQFANTVVPEAKYIFDMSDHVQQGEETACIEEEKKSNSLIENKKLWGNFLNKAELLTALEFLEPQDTGVHEDARRMECSPKGCSRGRPPRRGRSSTVYVPYTENFHFETTGSNLPVSSFNVEEVLSAPQLKNDSLEEPFRRMSDDSGGKRRVRRSMRLHKDAETEGLAWIQVPDEIQVKPPLLASCCKIRRRTISMSVLKESEKVHHREENLIQFSVPAKETNDSVHLADGPCKRWRRKSMCVSTPQETGNWSQTQKRSITELGYRKDRSNQKHCEEVEISLENQSDI</sequence>
<feature type="compositionally biased region" description="Polar residues" evidence="7">
    <location>
        <begin position="459"/>
        <end position="474"/>
    </location>
</feature>
<feature type="region of interest" description="Disordered" evidence="7">
    <location>
        <begin position="775"/>
        <end position="798"/>
    </location>
</feature>
<evidence type="ECO:0000256" key="5">
    <source>
        <dbReference type="ARBA" id="ARBA00023242"/>
    </source>
</evidence>
<dbReference type="GO" id="GO:0007088">
    <property type="term" value="P:regulation of mitotic nuclear division"/>
    <property type="evidence" value="ECO:0007669"/>
    <property type="project" value="TreeGrafter"/>
</dbReference>
<proteinExistence type="predicted"/>
<accession>A0A8C4JS49</accession>
<evidence type="ECO:0000256" key="2">
    <source>
        <dbReference type="ARBA" id="ARBA00022499"/>
    </source>
</evidence>
<feature type="region of interest" description="Disordered" evidence="7">
    <location>
        <begin position="545"/>
        <end position="607"/>
    </location>
</feature>
<name>A0A8C4JS49_DRONO</name>
<evidence type="ECO:0000256" key="3">
    <source>
        <dbReference type="ARBA" id="ARBA00022553"/>
    </source>
</evidence>
<feature type="region of interest" description="Disordered" evidence="7">
    <location>
        <begin position="55"/>
        <end position="88"/>
    </location>
</feature>
<evidence type="ECO:0000256" key="4">
    <source>
        <dbReference type="ARBA" id="ARBA00022843"/>
    </source>
</evidence>
<dbReference type="GO" id="GO:0005634">
    <property type="term" value="C:nucleus"/>
    <property type="evidence" value="ECO:0007669"/>
    <property type="project" value="UniProtKB-SubCell"/>
</dbReference>
<feature type="compositionally biased region" description="Basic and acidic residues" evidence="7">
    <location>
        <begin position="77"/>
        <end position="88"/>
    </location>
</feature>
<dbReference type="Pfam" id="PF15276">
    <property type="entry name" value="PP1_bind"/>
    <property type="match status" value="2"/>
</dbReference>
<evidence type="ECO:0000256" key="7">
    <source>
        <dbReference type="SAM" id="MobiDB-lite"/>
    </source>
</evidence>
<keyword evidence="6" id="KW-0131">Cell cycle</keyword>
<evidence type="ECO:0000313" key="9">
    <source>
        <dbReference type="Ensembl" id="ENSDNVP00000012478.1"/>
    </source>
</evidence>
<feature type="compositionally biased region" description="Basic residues" evidence="7">
    <location>
        <begin position="572"/>
        <end position="592"/>
    </location>
</feature>
<keyword evidence="2" id="KW-1017">Isopeptide bond</keyword>
<dbReference type="GO" id="GO:0005694">
    <property type="term" value="C:chromosome"/>
    <property type="evidence" value="ECO:0007669"/>
    <property type="project" value="TreeGrafter"/>
</dbReference>
<evidence type="ECO:0000313" key="10">
    <source>
        <dbReference type="Proteomes" id="UP000694423"/>
    </source>
</evidence>
<dbReference type="InterPro" id="IPR029334">
    <property type="entry name" value="PP1-bd"/>
</dbReference>
<keyword evidence="3" id="KW-0597">Phosphoprotein</keyword>
<dbReference type="PANTHER" id="PTHR21603">
    <property type="entry name" value="ANTIGEN KI-67-LIKE PROTEIN"/>
    <property type="match status" value="1"/>
</dbReference>
<protein>
    <submittedName>
        <fullName evidence="9">Cell division cycle associated 2</fullName>
    </submittedName>
</protein>
<feature type="compositionally biased region" description="Polar residues" evidence="7">
    <location>
        <begin position="55"/>
        <end position="75"/>
    </location>
</feature>
<feature type="domain" description="PP1-binding" evidence="8">
    <location>
        <begin position="423"/>
        <end position="481"/>
    </location>
</feature>